<dbReference type="Proteomes" id="UP000051789">
    <property type="component" value="Unassembled WGS sequence"/>
</dbReference>
<evidence type="ECO:0000256" key="7">
    <source>
        <dbReference type="ARBA" id="ARBA00023267"/>
    </source>
</evidence>
<evidence type="ECO:0000256" key="4">
    <source>
        <dbReference type="ARBA" id="ARBA00022832"/>
    </source>
</evidence>
<gene>
    <name evidence="10" type="ORF">FD19_GL000174</name>
</gene>
<evidence type="ECO:0000259" key="9">
    <source>
        <dbReference type="PROSITE" id="PS50968"/>
    </source>
</evidence>
<dbReference type="Pfam" id="PF00364">
    <property type="entry name" value="Biotin_lipoyl"/>
    <property type="match status" value="1"/>
</dbReference>
<dbReference type="PANTHER" id="PTHR45266:SF3">
    <property type="entry name" value="OXALOACETATE DECARBOXYLASE ALPHA CHAIN"/>
    <property type="match status" value="1"/>
</dbReference>
<dbReference type="CDD" id="cd06850">
    <property type="entry name" value="biotinyl_domain"/>
    <property type="match status" value="1"/>
</dbReference>
<comment type="caution">
    <text evidence="10">The sequence shown here is derived from an EMBL/GenBank/DDBJ whole genome shotgun (WGS) entry which is preliminary data.</text>
</comment>
<dbReference type="UniPathway" id="UPA00094"/>
<evidence type="ECO:0000256" key="6">
    <source>
        <dbReference type="ARBA" id="ARBA00023160"/>
    </source>
</evidence>
<comment type="pathway">
    <text evidence="1 8">Lipid metabolism; fatty acid biosynthesis.</text>
</comment>
<dbReference type="InterPro" id="IPR000089">
    <property type="entry name" value="Biotin_lipoyl"/>
</dbReference>
<reference evidence="10 11" key="1">
    <citation type="journal article" date="2015" name="Genome Announc.">
        <title>Expanding the biotechnology potential of lactobacilli through comparative genomics of 213 strains and associated genera.</title>
        <authorList>
            <person name="Sun Z."/>
            <person name="Harris H.M."/>
            <person name="McCann A."/>
            <person name="Guo C."/>
            <person name="Argimon S."/>
            <person name="Zhang W."/>
            <person name="Yang X."/>
            <person name="Jeffery I.B."/>
            <person name="Cooney J.C."/>
            <person name="Kagawa T.F."/>
            <person name="Liu W."/>
            <person name="Song Y."/>
            <person name="Salvetti E."/>
            <person name="Wrobel A."/>
            <person name="Rasinkangas P."/>
            <person name="Parkhill J."/>
            <person name="Rea M.C."/>
            <person name="O'Sullivan O."/>
            <person name="Ritari J."/>
            <person name="Douillard F.P."/>
            <person name="Paul Ross R."/>
            <person name="Yang R."/>
            <person name="Briner A.E."/>
            <person name="Felis G.E."/>
            <person name="de Vos W.M."/>
            <person name="Barrangou R."/>
            <person name="Klaenhammer T.R."/>
            <person name="Caufield P.W."/>
            <person name="Cui Y."/>
            <person name="Zhang H."/>
            <person name="O'Toole P.W."/>
        </authorList>
    </citation>
    <scope>NUCLEOTIDE SEQUENCE [LARGE SCALE GENOMIC DNA]</scope>
    <source>
        <strain evidence="10 11">DSM 22698</strain>
    </source>
</reference>
<evidence type="ECO:0000313" key="11">
    <source>
        <dbReference type="Proteomes" id="UP000051789"/>
    </source>
</evidence>
<dbReference type="GO" id="GO:0003989">
    <property type="term" value="F:acetyl-CoA carboxylase activity"/>
    <property type="evidence" value="ECO:0007669"/>
    <property type="project" value="InterPro"/>
</dbReference>
<dbReference type="PRINTS" id="PR01071">
    <property type="entry name" value="ACOABIOTINCC"/>
</dbReference>
<evidence type="ECO:0000313" key="10">
    <source>
        <dbReference type="EMBL" id="KRM87896.1"/>
    </source>
</evidence>
<keyword evidence="3 8" id="KW-0444">Lipid biosynthesis</keyword>
<accession>A0A0R2C8A4</accession>
<feature type="domain" description="Lipoyl-binding" evidence="9">
    <location>
        <begin position="68"/>
        <end position="148"/>
    </location>
</feature>
<keyword evidence="6 8" id="KW-0275">Fatty acid biosynthesis</keyword>
<dbReference type="AlphaFoldDB" id="A0A0R2C8A4"/>
<organism evidence="10 11">
    <name type="scientific">Lacticaseibacillus thailandensis DSM 22698 = JCM 13996</name>
    <dbReference type="NCBI Taxonomy" id="1423810"/>
    <lineage>
        <taxon>Bacteria</taxon>
        <taxon>Bacillati</taxon>
        <taxon>Bacillota</taxon>
        <taxon>Bacilli</taxon>
        <taxon>Lactobacillales</taxon>
        <taxon>Lactobacillaceae</taxon>
        <taxon>Lacticaseibacillus</taxon>
    </lineage>
</organism>
<sequence length="151" mass="15955">MGGLVMEEREIERLVDRFERSSLDHLQITDDSFELVLSKPGSTLAVATTTTPMLQAQPASVEPAAAATTNVGTPVTAPLVGVVYFAPQPDAPVFKQVGDHVDAGEVVCLIEAMKMVNEVKAPVAGVLASIAVEDGTLVEFEQPLMHIDAEG</sequence>
<dbReference type="EMBL" id="AYZK01000001">
    <property type="protein sequence ID" value="KRM87896.1"/>
    <property type="molecule type" value="Genomic_DNA"/>
</dbReference>
<keyword evidence="5 8" id="KW-0443">Lipid metabolism</keyword>
<dbReference type="InterPro" id="IPR050709">
    <property type="entry name" value="Biotin_Carboxyl_Carrier/Decarb"/>
</dbReference>
<dbReference type="InterPro" id="IPR001249">
    <property type="entry name" value="AcCoA_biotinCC"/>
</dbReference>
<dbReference type="GO" id="GO:0006633">
    <property type="term" value="P:fatty acid biosynthetic process"/>
    <property type="evidence" value="ECO:0007669"/>
    <property type="project" value="UniProtKB-UniPathway"/>
</dbReference>
<dbReference type="Gene3D" id="2.40.50.100">
    <property type="match status" value="1"/>
</dbReference>
<evidence type="ECO:0000256" key="2">
    <source>
        <dbReference type="ARBA" id="ARBA00017562"/>
    </source>
</evidence>
<dbReference type="STRING" id="1423810.FD19_GL000174"/>
<dbReference type="PROSITE" id="PS00188">
    <property type="entry name" value="BIOTIN"/>
    <property type="match status" value="1"/>
</dbReference>
<evidence type="ECO:0000256" key="3">
    <source>
        <dbReference type="ARBA" id="ARBA00022516"/>
    </source>
</evidence>
<dbReference type="PROSITE" id="PS50968">
    <property type="entry name" value="BIOTINYL_LIPOYL"/>
    <property type="match status" value="1"/>
</dbReference>
<keyword evidence="11" id="KW-1185">Reference proteome</keyword>
<keyword evidence="4 8" id="KW-0276">Fatty acid metabolism</keyword>
<dbReference type="SUPFAM" id="SSF51230">
    <property type="entry name" value="Single hybrid motif"/>
    <property type="match status" value="1"/>
</dbReference>
<dbReference type="PANTHER" id="PTHR45266">
    <property type="entry name" value="OXALOACETATE DECARBOXYLASE ALPHA CHAIN"/>
    <property type="match status" value="1"/>
</dbReference>
<proteinExistence type="predicted"/>
<dbReference type="GO" id="GO:0009317">
    <property type="term" value="C:acetyl-CoA carboxylase complex"/>
    <property type="evidence" value="ECO:0007669"/>
    <property type="project" value="InterPro"/>
</dbReference>
<evidence type="ECO:0000256" key="8">
    <source>
        <dbReference type="RuleBase" id="RU364072"/>
    </source>
</evidence>
<dbReference type="InterPro" id="IPR001882">
    <property type="entry name" value="Biotin_BS"/>
</dbReference>
<evidence type="ECO:0000256" key="1">
    <source>
        <dbReference type="ARBA" id="ARBA00005194"/>
    </source>
</evidence>
<evidence type="ECO:0000256" key="5">
    <source>
        <dbReference type="ARBA" id="ARBA00023098"/>
    </source>
</evidence>
<protein>
    <recommendedName>
        <fullName evidence="2 8">Biotin carboxyl carrier protein of acetyl-CoA carboxylase</fullName>
    </recommendedName>
</protein>
<comment type="function">
    <text evidence="8">This protein is a component of the acetyl coenzyme A carboxylase complex; first, biotin carboxylase catalyzes the carboxylation of the carrier protein and then the transcarboxylase transfers the carboxyl group to form malonyl-CoA.</text>
</comment>
<dbReference type="InterPro" id="IPR011053">
    <property type="entry name" value="Single_hybrid_motif"/>
</dbReference>
<dbReference type="PATRIC" id="fig|1423810.4.peg.178"/>
<keyword evidence="7 8" id="KW-0092">Biotin</keyword>
<name>A0A0R2C8A4_9LACO</name>